<proteinExistence type="predicted"/>
<organism evidence="3 4">
    <name type="scientific">Chlorella sorokiniana</name>
    <name type="common">Freshwater green alga</name>
    <dbReference type="NCBI Taxonomy" id="3076"/>
    <lineage>
        <taxon>Eukaryota</taxon>
        <taxon>Viridiplantae</taxon>
        <taxon>Chlorophyta</taxon>
        <taxon>core chlorophytes</taxon>
        <taxon>Trebouxiophyceae</taxon>
        <taxon>Chlorellales</taxon>
        <taxon>Chlorellaceae</taxon>
        <taxon>Chlorella clade</taxon>
        <taxon>Chlorella</taxon>
    </lineage>
</organism>
<dbReference type="AlphaFoldDB" id="A0A2P6TM01"/>
<dbReference type="Proteomes" id="UP000239899">
    <property type="component" value="Unassembled WGS sequence"/>
</dbReference>
<feature type="transmembrane region" description="Helical" evidence="2">
    <location>
        <begin position="91"/>
        <end position="112"/>
    </location>
</feature>
<sequence>MRAEWKPSAMPAAGEASGASSSTSSIDSGDERPLAAPHIQAHAYAGARGSVPTRRRRGQATLQTDMAAQAIVATAQAIVFLTQWRKSEADVWARVQPGLVFTVIATGLLIIMRWPRFYWHNRDWLLLLLRLLSLLPPSTRSLGVGTALILEKEPRPGLAGHVVDFLRYATGVRLLPIFFHGFFMLTGPSSCLLTGVVATLLTANSRGYCSTPLLSHPLGRRRLAAVATFLEFGSLPLVALQPTGRHLQPGGALMAGVAPAEPMCRAAVSFAHHFFGLLLPTFLGVHYWQPPEEGSDAADGSVSTAGTAAGAAAGTAGAAQPPSPHKWARCAGWLQRRLRRAAAACDRQLYSLIGPKAQPAVRAVVCWYVLAQCWLLCRLAAGL</sequence>
<evidence type="ECO:0000256" key="2">
    <source>
        <dbReference type="SAM" id="Phobius"/>
    </source>
</evidence>
<accession>A0A2P6TM01</accession>
<keyword evidence="2" id="KW-1133">Transmembrane helix</keyword>
<feature type="region of interest" description="Disordered" evidence="1">
    <location>
        <begin position="1"/>
        <end position="32"/>
    </location>
</feature>
<gene>
    <name evidence="3" type="ORF">C2E21_6080</name>
</gene>
<evidence type="ECO:0000256" key="1">
    <source>
        <dbReference type="SAM" id="MobiDB-lite"/>
    </source>
</evidence>
<evidence type="ECO:0000313" key="3">
    <source>
        <dbReference type="EMBL" id="PRW45363.1"/>
    </source>
</evidence>
<dbReference type="OrthoDB" id="518359at2759"/>
<keyword evidence="2" id="KW-0472">Membrane</keyword>
<name>A0A2P6TM01_CHLSO</name>
<feature type="transmembrane region" description="Helical" evidence="2">
    <location>
        <begin position="177"/>
        <end position="202"/>
    </location>
</feature>
<dbReference type="EMBL" id="LHPG02000011">
    <property type="protein sequence ID" value="PRW45363.1"/>
    <property type="molecule type" value="Genomic_DNA"/>
</dbReference>
<reference evidence="3 4" key="1">
    <citation type="journal article" date="2018" name="Plant J.">
        <title>Genome sequences of Chlorella sorokiniana UTEX 1602 and Micractinium conductrix SAG 241.80: implications to maltose excretion by a green alga.</title>
        <authorList>
            <person name="Arriola M.B."/>
            <person name="Velmurugan N."/>
            <person name="Zhang Y."/>
            <person name="Plunkett M.H."/>
            <person name="Hondzo H."/>
            <person name="Barney B.M."/>
        </authorList>
    </citation>
    <scope>NUCLEOTIDE SEQUENCE [LARGE SCALE GENOMIC DNA]</scope>
    <source>
        <strain evidence="4">UTEX 1602</strain>
    </source>
</reference>
<evidence type="ECO:0000313" key="4">
    <source>
        <dbReference type="Proteomes" id="UP000239899"/>
    </source>
</evidence>
<keyword evidence="4" id="KW-1185">Reference proteome</keyword>
<protein>
    <submittedName>
        <fullName evidence="3">Uncharacterized protein</fullName>
    </submittedName>
</protein>
<keyword evidence="2" id="KW-0812">Transmembrane</keyword>
<feature type="compositionally biased region" description="Low complexity" evidence="1">
    <location>
        <begin position="8"/>
        <end position="27"/>
    </location>
</feature>
<comment type="caution">
    <text evidence="3">The sequence shown here is derived from an EMBL/GenBank/DDBJ whole genome shotgun (WGS) entry which is preliminary data.</text>
</comment>